<dbReference type="RefSeq" id="WP_068370333.1">
    <property type="nucleotide sequence ID" value="NZ_LBNE01000004.1"/>
</dbReference>
<dbReference type="Proteomes" id="UP000078084">
    <property type="component" value="Unassembled WGS sequence"/>
</dbReference>
<evidence type="ECO:0000256" key="2">
    <source>
        <dbReference type="RuleBase" id="RU362097"/>
    </source>
</evidence>
<dbReference type="InterPro" id="IPR010131">
    <property type="entry name" value="MdtP/NodT-like"/>
</dbReference>
<comment type="subcellular location">
    <subcellularLocation>
        <location evidence="2">Cell membrane</location>
        <topology evidence="2">Lipid-anchor</topology>
    </subcellularLocation>
</comment>
<dbReference type="STRING" id="206506.AAV32_08475"/>
<comment type="caution">
    <text evidence="3">The sequence shown here is derived from an EMBL/GenBank/DDBJ whole genome shotgun (WGS) entry which is preliminary data.</text>
</comment>
<evidence type="ECO:0008006" key="5">
    <source>
        <dbReference type="Google" id="ProtNLM"/>
    </source>
</evidence>
<evidence type="ECO:0000256" key="1">
    <source>
        <dbReference type="ARBA" id="ARBA00007613"/>
    </source>
</evidence>
<dbReference type="Gene3D" id="2.20.200.10">
    <property type="entry name" value="Outer membrane efflux proteins (OEP)"/>
    <property type="match status" value="1"/>
</dbReference>
<keyword evidence="2" id="KW-0812">Transmembrane</keyword>
<comment type="similarity">
    <text evidence="1 2">Belongs to the outer membrane factor (OMF) (TC 1.B.17) family.</text>
</comment>
<dbReference type="EMBL" id="LBNE01000004">
    <property type="protein sequence ID" value="KKO71980.1"/>
    <property type="molecule type" value="Genomic_DNA"/>
</dbReference>
<proteinExistence type="inferred from homology"/>
<keyword evidence="2" id="KW-0449">Lipoprotein</keyword>
<dbReference type="Gene3D" id="1.20.1600.10">
    <property type="entry name" value="Outer membrane efflux proteins (OEP)"/>
    <property type="match status" value="1"/>
</dbReference>
<keyword evidence="2" id="KW-0564">Palmitate</keyword>
<keyword evidence="2" id="KW-0472">Membrane</keyword>
<dbReference type="GO" id="GO:0015562">
    <property type="term" value="F:efflux transmembrane transporter activity"/>
    <property type="evidence" value="ECO:0007669"/>
    <property type="project" value="InterPro"/>
</dbReference>
<keyword evidence="2" id="KW-1134">Transmembrane beta strand</keyword>
<dbReference type="NCBIfam" id="TIGR01845">
    <property type="entry name" value="outer_NodT"/>
    <property type="match status" value="1"/>
</dbReference>
<dbReference type="InterPro" id="IPR003423">
    <property type="entry name" value="OMP_efflux"/>
</dbReference>
<reference evidence="3 4" key="1">
    <citation type="submission" date="2015-04" db="EMBL/GenBank/DDBJ databases">
        <title>Genome sequence of Kerstersia gyiorum CG1.</title>
        <authorList>
            <person name="Greninger A.L."/>
            <person name="Kozyreva V."/>
            <person name="Chaturvedi V."/>
        </authorList>
    </citation>
    <scope>NUCLEOTIDE SEQUENCE [LARGE SCALE GENOMIC DNA]</scope>
    <source>
        <strain evidence="3 4">CG1</strain>
    </source>
</reference>
<keyword evidence="4" id="KW-1185">Reference proteome</keyword>
<name>A0A171KSW3_9BURK</name>
<evidence type="ECO:0000313" key="3">
    <source>
        <dbReference type="EMBL" id="KKO71980.1"/>
    </source>
</evidence>
<dbReference type="PATRIC" id="fig|206506.3.peg.1810"/>
<dbReference type="AlphaFoldDB" id="A0A171KSW3"/>
<accession>A0A171KSW3</accession>
<dbReference type="PANTHER" id="PTHR30203">
    <property type="entry name" value="OUTER MEMBRANE CATION EFFLUX PROTEIN"/>
    <property type="match status" value="1"/>
</dbReference>
<dbReference type="SUPFAM" id="SSF56954">
    <property type="entry name" value="Outer membrane efflux proteins (OEP)"/>
    <property type="match status" value="1"/>
</dbReference>
<sequence length="468" mass="50700">MPVPFSLRHGGASLLLTLLVSGCAVHTPYSQPDLNLPSAWQATAATPLVLASADSATGWWQQFDDPLLDRWIADVLNRNSDLASASLKTRRARLQAGLSADALRPALSADASNSLSQDLDHGNESRQSSARLGLSYEWDLWGRLSSRDAAAQWEAQATDADREAVRQGLVVTTASLYWQAGYLNQRVAASSENIANARKTWQIVNVQHRAGAASALDLAEITRSLAALESTHAQLLQSRDENLRALALLRDAPPSTELPVPLQLPDTRLPDLAAGLPASLLVRRPDVQAAELRLRKSYASADATRADYYPHLSLTGALGTSSSALLNLLSNPVATLGAGLSLPFLQATEMRLNRDIADTDTELAVISFRQTLYQAFAEVENALSAQTRYTSETSQRQLALDAARETERLQQVRYQAGAVDLKTLLDAQDARRSSETSLWEAQLNQRINQLKLWQALGGVPDDTPAAAA</sequence>
<dbReference type="GO" id="GO:0005886">
    <property type="term" value="C:plasma membrane"/>
    <property type="evidence" value="ECO:0007669"/>
    <property type="project" value="UniProtKB-SubCell"/>
</dbReference>
<dbReference type="Pfam" id="PF02321">
    <property type="entry name" value="OEP"/>
    <property type="match status" value="2"/>
</dbReference>
<dbReference type="PANTHER" id="PTHR30203:SF32">
    <property type="entry name" value="CATION EFFLUX SYSTEM PROTEIN CUSC"/>
    <property type="match status" value="1"/>
</dbReference>
<evidence type="ECO:0000313" key="4">
    <source>
        <dbReference type="Proteomes" id="UP000078084"/>
    </source>
</evidence>
<protein>
    <recommendedName>
        <fullName evidence="5">NodT family efflux transporter outer membrane factor (OMF) lipoprotein</fullName>
    </recommendedName>
</protein>
<organism evidence="3 4">
    <name type="scientific">Kerstersia gyiorum</name>
    <dbReference type="NCBI Taxonomy" id="206506"/>
    <lineage>
        <taxon>Bacteria</taxon>
        <taxon>Pseudomonadati</taxon>
        <taxon>Pseudomonadota</taxon>
        <taxon>Betaproteobacteria</taxon>
        <taxon>Burkholderiales</taxon>
        <taxon>Alcaligenaceae</taxon>
        <taxon>Kerstersia</taxon>
    </lineage>
</organism>
<gene>
    <name evidence="3" type="ORF">AAV32_08475</name>
</gene>